<organism evidence="3 4">
    <name type="scientific">Atractosteus spatula</name>
    <name type="common">Alligator gar</name>
    <name type="synonym">Lepisosteus spatula</name>
    <dbReference type="NCBI Taxonomy" id="7917"/>
    <lineage>
        <taxon>Eukaryota</taxon>
        <taxon>Metazoa</taxon>
        <taxon>Chordata</taxon>
        <taxon>Craniata</taxon>
        <taxon>Vertebrata</taxon>
        <taxon>Euteleostomi</taxon>
        <taxon>Actinopterygii</taxon>
        <taxon>Neopterygii</taxon>
        <taxon>Holostei</taxon>
        <taxon>Semionotiformes</taxon>
        <taxon>Lepisosteidae</taxon>
        <taxon>Atractosteus</taxon>
    </lineage>
</organism>
<dbReference type="Gene3D" id="3.40.525.10">
    <property type="entry name" value="CRAL-TRIO lipid binding domain"/>
    <property type="match status" value="1"/>
</dbReference>
<dbReference type="Proteomes" id="UP000736164">
    <property type="component" value="Unassembled WGS sequence"/>
</dbReference>
<name>A0A8J7P4U9_ATRSP</name>
<proteinExistence type="predicted"/>
<dbReference type="SUPFAM" id="SSF52087">
    <property type="entry name" value="CRAL/TRIO domain"/>
    <property type="match status" value="1"/>
</dbReference>
<comment type="caution">
    <text evidence="3">The sequence shown here is derived from an EMBL/GenBank/DDBJ whole genome shotgun (WGS) entry which is preliminary data.</text>
</comment>
<dbReference type="GO" id="GO:0006915">
    <property type="term" value="P:apoptotic process"/>
    <property type="evidence" value="ECO:0007669"/>
    <property type="project" value="TreeGrafter"/>
</dbReference>
<dbReference type="PANTHER" id="PTHR12112:SF21">
    <property type="entry name" value="BCL-2_ADENOVIRUS E1B 19 KDA-INTERACTING PROTEIN 2-LIKE PROTEIN"/>
    <property type="match status" value="1"/>
</dbReference>
<evidence type="ECO:0000256" key="1">
    <source>
        <dbReference type="SAM" id="MobiDB-lite"/>
    </source>
</evidence>
<dbReference type="CDD" id="cd00170">
    <property type="entry name" value="SEC14"/>
    <property type="match status" value="1"/>
</dbReference>
<gene>
    <name evidence="3" type="primary">Bnipl</name>
    <name evidence="3" type="ORF">GTO95_0005486</name>
</gene>
<dbReference type="Pfam" id="PF13716">
    <property type="entry name" value="CRAL_TRIO_2"/>
    <property type="match status" value="1"/>
</dbReference>
<dbReference type="InterPro" id="IPR022181">
    <property type="entry name" value="Bcl2-/adenovirus-E1B"/>
</dbReference>
<reference evidence="3" key="1">
    <citation type="journal article" date="2021" name="Cell">
        <title>Tracing the genetic footprints of vertebrate landing in non-teleost ray-finned fishes.</title>
        <authorList>
            <person name="Bi X."/>
            <person name="Wang K."/>
            <person name="Yang L."/>
            <person name="Pan H."/>
            <person name="Jiang H."/>
            <person name="Wei Q."/>
            <person name="Fang M."/>
            <person name="Yu H."/>
            <person name="Zhu C."/>
            <person name="Cai Y."/>
            <person name="He Y."/>
            <person name="Gan X."/>
            <person name="Zeng H."/>
            <person name="Yu D."/>
            <person name="Zhu Y."/>
            <person name="Jiang H."/>
            <person name="Qiu Q."/>
            <person name="Yang H."/>
            <person name="Zhang Y.E."/>
            <person name="Wang W."/>
            <person name="Zhu M."/>
            <person name="He S."/>
            <person name="Zhang G."/>
        </authorList>
    </citation>
    <scope>NUCLEOTIDE SEQUENCE</scope>
    <source>
        <strain evidence="3">Allg_001</strain>
    </source>
</reference>
<accession>A0A8J7P4U9</accession>
<feature type="region of interest" description="Disordered" evidence="1">
    <location>
        <begin position="153"/>
        <end position="195"/>
    </location>
</feature>
<sequence>MPGRTCELHPPLPKRSEPSSLPSKEEQAVAFHPWARRHIHNSESAAHPGVTFWQDLLFPGGKRAERVRDSGPGDSPALKSSFAVGAAVLFFVTPGETRFAGSRTVRRSLQHYLETYVNTGESAQRGCHGSGSQDPGKDFHIIQDMELREEWQDEEFPRPLPEDTQSPGDEPDSPTGEEGKPAPPSSLALSGTRHGKKRLVAPALSLTLDRANSTVSDEFATATLSPSPDEDFDINLEDLETPSDSESWTFPESTHDLEWEDDLPRAGRREGAAAAAAAASTPVMEQAEEGQLDLDEVDSRGRKWRVFRTAGQEHRVDMSVLEPYLRVLSHGGYYSEGQNDIIVFSSCYLPENSVDSYEYVMENLYRYIIGTLDLMVSENYIIVYLNGMSPRSKMPSLRWLRQLKKNLKGLLVVHPSWYIRALITVFKPFISAKFTRKLRFMSSLRELAEYIPMDHVEIPDCIRQ</sequence>
<protein>
    <submittedName>
        <fullName evidence="3">BNIPL protein</fullName>
    </submittedName>
</protein>
<dbReference type="GO" id="GO:0005737">
    <property type="term" value="C:cytoplasm"/>
    <property type="evidence" value="ECO:0007669"/>
    <property type="project" value="TreeGrafter"/>
</dbReference>
<dbReference type="AlphaFoldDB" id="A0A8J7P4U9"/>
<keyword evidence="4" id="KW-1185">Reference proteome</keyword>
<dbReference type="InterPro" id="IPR001251">
    <property type="entry name" value="CRAL-TRIO_dom"/>
</dbReference>
<dbReference type="PANTHER" id="PTHR12112">
    <property type="entry name" value="BNIP - RELATED"/>
    <property type="match status" value="1"/>
</dbReference>
<dbReference type="EMBL" id="JAAWVO010064906">
    <property type="protein sequence ID" value="MBN3323385.1"/>
    <property type="molecule type" value="Genomic_DNA"/>
</dbReference>
<feature type="non-terminal residue" evidence="3">
    <location>
        <position position="1"/>
    </location>
</feature>
<evidence type="ECO:0000313" key="3">
    <source>
        <dbReference type="EMBL" id="MBN3323385.1"/>
    </source>
</evidence>
<feature type="domain" description="CRAL-TRIO" evidence="2">
    <location>
        <begin position="280"/>
        <end position="464"/>
    </location>
</feature>
<feature type="region of interest" description="Disordered" evidence="1">
    <location>
        <begin position="1"/>
        <end position="27"/>
    </location>
</feature>
<evidence type="ECO:0000259" key="2">
    <source>
        <dbReference type="PROSITE" id="PS50191"/>
    </source>
</evidence>
<feature type="region of interest" description="Disordered" evidence="1">
    <location>
        <begin position="267"/>
        <end position="292"/>
    </location>
</feature>
<dbReference type="PROSITE" id="PS50191">
    <property type="entry name" value="CRAL_TRIO"/>
    <property type="match status" value="1"/>
</dbReference>
<dbReference type="Pfam" id="PF12496">
    <property type="entry name" value="BNIP2"/>
    <property type="match status" value="1"/>
</dbReference>
<feature type="non-terminal residue" evidence="3">
    <location>
        <position position="464"/>
    </location>
</feature>
<dbReference type="InterPro" id="IPR036865">
    <property type="entry name" value="CRAL-TRIO_dom_sf"/>
</dbReference>
<evidence type="ECO:0000313" key="4">
    <source>
        <dbReference type="Proteomes" id="UP000736164"/>
    </source>
</evidence>